<name>A0A494YTY6_9BACI</name>
<comment type="similarity">
    <text evidence="1">Belongs to the HpcH/HpaI aldolase family.</text>
</comment>
<evidence type="ECO:0000259" key="4">
    <source>
        <dbReference type="Pfam" id="PF03328"/>
    </source>
</evidence>
<organism evidence="5 6">
    <name type="scientific">Oceanobacillus bengalensis</name>
    <dbReference type="NCBI Taxonomy" id="1435466"/>
    <lineage>
        <taxon>Bacteria</taxon>
        <taxon>Bacillati</taxon>
        <taxon>Bacillota</taxon>
        <taxon>Bacilli</taxon>
        <taxon>Bacillales</taxon>
        <taxon>Bacillaceae</taxon>
        <taxon>Oceanobacillus</taxon>
    </lineage>
</organism>
<accession>A0A494YTY6</accession>
<dbReference type="InterPro" id="IPR015813">
    <property type="entry name" value="Pyrv/PenolPyrv_kinase-like_dom"/>
</dbReference>
<evidence type="ECO:0000256" key="1">
    <source>
        <dbReference type="ARBA" id="ARBA00005568"/>
    </source>
</evidence>
<dbReference type="AlphaFoldDB" id="A0A494YTY6"/>
<dbReference type="InterPro" id="IPR005000">
    <property type="entry name" value="Aldolase/citrate-lyase_domain"/>
</dbReference>
<dbReference type="GO" id="GO:0046872">
    <property type="term" value="F:metal ion binding"/>
    <property type="evidence" value="ECO:0007669"/>
    <property type="project" value="UniProtKB-KW"/>
</dbReference>
<dbReference type="GO" id="GO:0005737">
    <property type="term" value="C:cytoplasm"/>
    <property type="evidence" value="ECO:0007669"/>
    <property type="project" value="TreeGrafter"/>
</dbReference>
<evidence type="ECO:0000256" key="3">
    <source>
        <dbReference type="ARBA" id="ARBA00023239"/>
    </source>
</evidence>
<keyword evidence="3" id="KW-0456">Lyase</keyword>
<protein>
    <submittedName>
        <fullName evidence="5">Aldolase</fullName>
    </submittedName>
</protein>
<dbReference type="GO" id="GO:0016832">
    <property type="term" value="F:aldehyde-lyase activity"/>
    <property type="evidence" value="ECO:0007669"/>
    <property type="project" value="TreeGrafter"/>
</dbReference>
<dbReference type="Pfam" id="PF03328">
    <property type="entry name" value="HpcH_HpaI"/>
    <property type="match status" value="1"/>
</dbReference>
<keyword evidence="6" id="KW-1185">Reference proteome</keyword>
<sequence length="254" mass="27911">MFQNKLKEKLTKNIEEPAYGIFIGFPSTQLIEMAAYNGFDVVVLDNEHGLLSPENMEHMVIASENAGITPLVRVTSSNPTAILKAMDRVAHGVHVPQVDSREEAEQVVAAVKYPPMGNRGAAFSMRAAKYGTVPVPEYLAHANNESLVCIHIESKEAVDNLDEILQVPGIDMVYIGPTDLSVSLGFNGDTEHPEVQKQVKRIYQSAKKYGVRVGMHTKNKQGALQLKESGVEYIGLTVTSLINKGFRTYIEAVK</sequence>
<evidence type="ECO:0000313" key="6">
    <source>
        <dbReference type="Proteomes" id="UP000281813"/>
    </source>
</evidence>
<comment type="caution">
    <text evidence="5">The sequence shown here is derived from an EMBL/GenBank/DDBJ whole genome shotgun (WGS) entry which is preliminary data.</text>
</comment>
<gene>
    <name evidence="5" type="ORF">D8M05_15810</name>
</gene>
<dbReference type="InterPro" id="IPR050251">
    <property type="entry name" value="HpcH-HpaI_aldolase"/>
</dbReference>
<keyword evidence="2" id="KW-0479">Metal-binding</keyword>
<dbReference type="OrthoDB" id="86160at2"/>
<dbReference type="InterPro" id="IPR040442">
    <property type="entry name" value="Pyrv_kinase-like_dom_sf"/>
</dbReference>
<reference evidence="5 6" key="1">
    <citation type="journal article" date="2015" name="Antonie Van Leeuwenhoek">
        <title>Oceanobacillus bengalensis sp. nov., a bacterium isolated from seawater of the Bay of Bengal.</title>
        <authorList>
            <person name="Yongchang O."/>
            <person name="Xiang W."/>
            <person name="Wang G."/>
        </authorList>
    </citation>
    <scope>NUCLEOTIDE SEQUENCE [LARGE SCALE GENOMIC DNA]</scope>
    <source>
        <strain evidence="5 6">MCCC 1K00260</strain>
    </source>
</reference>
<feature type="domain" description="HpcH/HpaI aldolase/citrate lyase" evidence="4">
    <location>
        <begin position="20"/>
        <end position="243"/>
    </location>
</feature>
<dbReference type="SUPFAM" id="SSF51621">
    <property type="entry name" value="Phosphoenolpyruvate/pyruvate domain"/>
    <property type="match status" value="1"/>
</dbReference>
<dbReference type="Gene3D" id="3.20.20.60">
    <property type="entry name" value="Phosphoenolpyruvate-binding domains"/>
    <property type="match status" value="1"/>
</dbReference>
<proteinExistence type="inferred from homology"/>
<dbReference type="EMBL" id="RBZO01000029">
    <property type="protein sequence ID" value="RKQ13580.1"/>
    <property type="molecule type" value="Genomic_DNA"/>
</dbReference>
<evidence type="ECO:0000256" key="2">
    <source>
        <dbReference type="ARBA" id="ARBA00022723"/>
    </source>
</evidence>
<dbReference type="RefSeq" id="WP_121133566.1">
    <property type="nucleotide sequence ID" value="NZ_JBHUFK010000016.1"/>
</dbReference>
<dbReference type="PANTHER" id="PTHR30502">
    <property type="entry name" value="2-KETO-3-DEOXY-L-RHAMNONATE ALDOLASE"/>
    <property type="match status" value="1"/>
</dbReference>
<dbReference type="PANTHER" id="PTHR30502:SF0">
    <property type="entry name" value="PHOSPHOENOLPYRUVATE CARBOXYLASE FAMILY PROTEIN"/>
    <property type="match status" value="1"/>
</dbReference>
<evidence type="ECO:0000313" key="5">
    <source>
        <dbReference type="EMBL" id="RKQ13580.1"/>
    </source>
</evidence>
<dbReference type="Proteomes" id="UP000281813">
    <property type="component" value="Unassembled WGS sequence"/>
</dbReference>